<dbReference type="EMBL" id="AP024416">
    <property type="protein sequence ID" value="BCR83807.1"/>
    <property type="molecule type" value="Genomic_DNA"/>
</dbReference>
<feature type="region of interest" description="Disordered" evidence="1">
    <location>
        <begin position="206"/>
        <end position="252"/>
    </location>
</feature>
<dbReference type="Proteomes" id="UP000637239">
    <property type="component" value="Chromosome 1"/>
</dbReference>
<feature type="compositionally biased region" description="Acidic residues" evidence="1">
    <location>
        <begin position="209"/>
        <end position="227"/>
    </location>
</feature>
<reference evidence="2" key="1">
    <citation type="submission" date="2021-01" db="EMBL/GenBank/DDBJ databases">
        <authorList>
            <consortium name="Aspergillus chevalieri M1 genome sequencing consortium"/>
            <person name="Kazuki M."/>
            <person name="Futagami T."/>
        </authorList>
    </citation>
    <scope>NUCLEOTIDE SEQUENCE</scope>
    <source>
        <strain evidence="2">M1</strain>
    </source>
</reference>
<evidence type="ECO:0000256" key="1">
    <source>
        <dbReference type="SAM" id="MobiDB-lite"/>
    </source>
</evidence>
<evidence type="ECO:0000313" key="2">
    <source>
        <dbReference type="EMBL" id="BCR83807.1"/>
    </source>
</evidence>
<evidence type="ECO:0000313" key="3">
    <source>
        <dbReference type="Proteomes" id="UP000637239"/>
    </source>
</evidence>
<proteinExistence type="predicted"/>
<accession>A0A7R7ZK77</accession>
<dbReference type="InterPro" id="IPR036249">
    <property type="entry name" value="Thioredoxin-like_sf"/>
</dbReference>
<reference evidence="2" key="2">
    <citation type="submission" date="2021-02" db="EMBL/GenBank/DDBJ databases">
        <title>Aspergillus chevalieri M1 genome sequence.</title>
        <authorList>
            <person name="Kadooka C."/>
            <person name="Mori K."/>
            <person name="Futagami T."/>
        </authorList>
    </citation>
    <scope>NUCLEOTIDE SEQUENCE</scope>
    <source>
        <strain evidence="2">M1</strain>
    </source>
</reference>
<dbReference type="GeneID" id="66978166"/>
<sequence>MTSKHQPTTTSDLDDLDDDEALFAALENEDDSAYRANRIEQLNAEYASAKNGPALDPSSFTSNPANPAAGNGAGTIITDTFYPTLTSDQSVLSFTTNTHRCVVHFAHPDFARCGVMDEHMRTLATRHYEVKFARVDARHTPFIVEKLKIKVLPCVIGFKDGLGVERVLGFEGLGSGGRDGKDGFSIGILEKRLLWKGILVQAKIKQGDHDDDDDDDDYESAGSDEDTERPRRAIRSGGRLNRNEDNDDDDWD</sequence>
<organism evidence="2 3">
    <name type="scientific">Aspergillus chevalieri</name>
    <name type="common">Eurotium chevalieri</name>
    <dbReference type="NCBI Taxonomy" id="182096"/>
    <lineage>
        <taxon>Eukaryota</taxon>
        <taxon>Fungi</taxon>
        <taxon>Dikarya</taxon>
        <taxon>Ascomycota</taxon>
        <taxon>Pezizomycotina</taxon>
        <taxon>Eurotiomycetes</taxon>
        <taxon>Eurotiomycetidae</taxon>
        <taxon>Eurotiales</taxon>
        <taxon>Aspergillaceae</taxon>
        <taxon>Aspergillus</taxon>
        <taxon>Aspergillus subgen. Aspergillus</taxon>
    </lineage>
</organism>
<dbReference type="KEGG" id="ache:ACHE_11209A"/>
<keyword evidence="3" id="KW-1185">Reference proteome</keyword>
<dbReference type="SUPFAM" id="SSF52833">
    <property type="entry name" value="Thioredoxin-like"/>
    <property type="match status" value="1"/>
</dbReference>
<evidence type="ECO:0008006" key="4">
    <source>
        <dbReference type="Google" id="ProtNLM"/>
    </source>
</evidence>
<dbReference type="RefSeq" id="XP_043132329.1">
    <property type="nucleotide sequence ID" value="XM_043275753.1"/>
</dbReference>
<dbReference type="Gene3D" id="3.40.30.10">
    <property type="entry name" value="Glutaredoxin"/>
    <property type="match status" value="1"/>
</dbReference>
<dbReference type="PANTHER" id="PTHR21148">
    <property type="entry name" value="THIOREDOXIN DOMAIN-CONTAINING PROTEIN 9"/>
    <property type="match status" value="1"/>
</dbReference>
<name>A0A7R7ZK77_ASPCH</name>
<dbReference type="AlphaFoldDB" id="A0A7R7ZK77"/>
<gene>
    <name evidence="2" type="ORF">ACHE_11209A</name>
</gene>
<dbReference type="CDD" id="cd02989">
    <property type="entry name" value="Phd_like_TxnDC9"/>
    <property type="match status" value="1"/>
</dbReference>
<protein>
    <recommendedName>
        <fullName evidence="4">NTP binding protein</fullName>
    </recommendedName>
</protein>